<dbReference type="PANTHER" id="PTHR11760">
    <property type="entry name" value="30S/40S RIBOSOMAL PROTEIN S3"/>
    <property type="match status" value="1"/>
</dbReference>
<dbReference type="GO" id="GO:0006412">
    <property type="term" value="P:translation"/>
    <property type="evidence" value="ECO:0007669"/>
    <property type="project" value="UniProtKB-UniRule"/>
</dbReference>
<comment type="function">
    <text evidence="6 8">Binds the lower part of the 30S subunit head. Binds mRNA in the 70S ribosome, positioning it for translation.</text>
</comment>
<dbReference type="PROSITE" id="PS50823">
    <property type="entry name" value="KH_TYPE_2"/>
    <property type="match status" value="1"/>
</dbReference>
<dbReference type="GO" id="GO:0003735">
    <property type="term" value="F:structural constituent of ribosome"/>
    <property type="evidence" value="ECO:0007669"/>
    <property type="project" value="InterPro"/>
</dbReference>
<evidence type="ECO:0000313" key="11">
    <source>
        <dbReference type="Proteomes" id="UP000218263"/>
    </source>
</evidence>
<dbReference type="SUPFAM" id="SSF54814">
    <property type="entry name" value="Prokaryotic type KH domain (KH-domain type II)"/>
    <property type="match status" value="1"/>
</dbReference>
<name>A0A120MYD3_9SPHI</name>
<keyword evidence="2 8" id="KW-0699">rRNA-binding</keyword>
<dbReference type="InterPro" id="IPR036419">
    <property type="entry name" value="Ribosomal_S3_C_sf"/>
</dbReference>
<dbReference type="RefSeq" id="WP_096350137.1">
    <property type="nucleotide sequence ID" value="NZ_AP017313.1"/>
</dbReference>
<keyword evidence="3 8" id="KW-0694">RNA-binding</keyword>
<dbReference type="OrthoDB" id="9806396at2"/>
<dbReference type="NCBIfam" id="TIGR01009">
    <property type="entry name" value="rpsC_bact"/>
    <property type="match status" value="1"/>
</dbReference>
<dbReference type="CDD" id="cd02412">
    <property type="entry name" value="KH-II_30S_S3"/>
    <property type="match status" value="1"/>
</dbReference>
<evidence type="ECO:0000256" key="5">
    <source>
        <dbReference type="ARBA" id="ARBA00023274"/>
    </source>
</evidence>
<dbReference type="GO" id="GO:0022627">
    <property type="term" value="C:cytosolic small ribosomal subunit"/>
    <property type="evidence" value="ECO:0007669"/>
    <property type="project" value="TreeGrafter"/>
</dbReference>
<dbReference type="InterPro" id="IPR001351">
    <property type="entry name" value="Ribosomal_uS3_C"/>
</dbReference>
<dbReference type="InterPro" id="IPR004087">
    <property type="entry name" value="KH_dom"/>
</dbReference>
<dbReference type="SMART" id="SM00322">
    <property type="entry name" value="KH"/>
    <property type="match status" value="1"/>
</dbReference>
<evidence type="ECO:0000256" key="6">
    <source>
        <dbReference type="ARBA" id="ARBA00024998"/>
    </source>
</evidence>
<dbReference type="InterPro" id="IPR005704">
    <property type="entry name" value="Ribosomal_uS3_bac-typ"/>
</dbReference>
<evidence type="ECO:0000256" key="4">
    <source>
        <dbReference type="ARBA" id="ARBA00022980"/>
    </source>
</evidence>
<dbReference type="GO" id="GO:0019843">
    <property type="term" value="F:rRNA binding"/>
    <property type="evidence" value="ECO:0007669"/>
    <property type="project" value="UniProtKB-UniRule"/>
</dbReference>
<dbReference type="Gene3D" id="3.30.1140.32">
    <property type="entry name" value="Ribosomal protein S3, C-terminal domain"/>
    <property type="match status" value="1"/>
</dbReference>
<dbReference type="HAMAP" id="MF_01309_B">
    <property type="entry name" value="Ribosomal_uS3_B"/>
    <property type="match status" value="1"/>
</dbReference>
<dbReference type="SUPFAM" id="SSF54821">
    <property type="entry name" value="Ribosomal protein S3 C-terminal domain"/>
    <property type="match status" value="1"/>
</dbReference>
<sequence>MGQKAHPIGNRLGIIRGWDSNWFGGNHYADKLVEDEKIRKYLSARISKGGVSKIVIERTLKRITVTIHTARPGIVIGKGGQEVDKIKEELKKLTKKEVQINIFEIKRPELDAQLVAEGIAKQLEARISFRRAMKTTIASTMRMGAEGIKVMTSGRLGGAEMARTEQYKEGRIPLHTFRADIDYALAEALTTYGKIGVKVWICKGEVYGKRDLSPNIGGASSASGKGGRPEGAAAFGGRGNERGGERGGERRSGDRKGGNDRRGPGAPGGANQRGGGSRPGGPNRTGGPGAGGSRPGGNRPGGPGKR</sequence>
<dbReference type="Pfam" id="PF00189">
    <property type="entry name" value="Ribosomal_S3_C"/>
    <property type="match status" value="1"/>
</dbReference>
<keyword evidence="4 8" id="KW-0689">Ribosomal protein</keyword>
<evidence type="ECO:0000256" key="9">
    <source>
        <dbReference type="RuleBase" id="RU003624"/>
    </source>
</evidence>
<evidence type="ECO:0000256" key="8">
    <source>
        <dbReference type="HAMAP-Rule" id="MF_01309"/>
    </source>
</evidence>
<dbReference type="EMBL" id="AP017313">
    <property type="protein sequence ID" value="BAU52870.1"/>
    <property type="molecule type" value="Genomic_DNA"/>
</dbReference>
<dbReference type="FunFam" id="3.30.300.20:FF:000001">
    <property type="entry name" value="30S ribosomal protein S3"/>
    <property type="match status" value="1"/>
</dbReference>
<dbReference type="Proteomes" id="UP000218263">
    <property type="component" value="Chromosome"/>
</dbReference>
<evidence type="ECO:0000313" key="10">
    <source>
        <dbReference type="EMBL" id="BAU52870.1"/>
    </source>
</evidence>
<dbReference type="GO" id="GO:0003729">
    <property type="term" value="F:mRNA binding"/>
    <property type="evidence" value="ECO:0007669"/>
    <property type="project" value="UniProtKB-UniRule"/>
</dbReference>
<keyword evidence="11" id="KW-1185">Reference proteome</keyword>
<dbReference type="InterPro" id="IPR009019">
    <property type="entry name" value="KH_sf_prok-type"/>
</dbReference>
<dbReference type="AlphaFoldDB" id="A0A120MYD3"/>
<protein>
    <recommendedName>
        <fullName evidence="7 8">Small ribosomal subunit protein uS3</fullName>
    </recommendedName>
</protein>
<comment type="subunit">
    <text evidence="8">Part of the 30S ribosomal subunit. Forms a tight complex with proteins S10 and S14.</text>
</comment>
<dbReference type="KEGG" id="mgot:MgSA37_01034"/>
<dbReference type="PROSITE" id="PS50084">
    <property type="entry name" value="KH_TYPE_1"/>
    <property type="match status" value="1"/>
</dbReference>
<dbReference type="InterPro" id="IPR015946">
    <property type="entry name" value="KH_dom-like_a/b"/>
</dbReference>
<dbReference type="Gene3D" id="3.30.300.20">
    <property type="match status" value="1"/>
</dbReference>
<accession>A0A120MYD3</accession>
<keyword evidence="5 8" id="KW-0687">Ribonucleoprotein</keyword>
<evidence type="ECO:0000256" key="1">
    <source>
        <dbReference type="ARBA" id="ARBA00010761"/>
    </source>
</evidence>
<dbReference type="Pfam" id="PF07650">
    <property type="entry name" value="KH_2"/>
    <property type="match status" value="1"/>
</dbReference>
<evidence type="ECO:0000256" key="7">
    <source>
        <dbReference type="ARBA" id="ARBA00035257"/>
    </source>
</evidence>
<dbReference type="InterPro" id="IPR018280">
    <property type="entry name" value="Ribosomal_uS3_CS"/>
</dbReference>
<organism evidence="10 11">
    <name type="scientific">Mucilaginibacter gotjawali</name>
    <dbReference type="NCBI Taxonomy" id="1550579"/>
    <lineage>
        <taxon>Bacteria</taxon>
        <taxon>Pseudomonadati</taxon>
        <taxon>Bacteroidota</taxon>
        <taxon>Sphingobacteriia</taxon>
        <taxon>Sphingobacteriales</taxon>
        <taxon>Sphingobacteriaceae</taxon>
        <taxon>Mucilaginibacter</taxon>
    </lineage>
</organism>
<reference evidence="10 11" key="1">
    <citation type="submission" date="2015-12" db="EMBL/GenBank/DDBJ databases">
        <title>Genome sequence of Mucilaginibacter gotjawali.</title>
        <authorList>
            <person name="Lee J.S."/>
            <person name="Lee K.C."/>
            <person name="Kim K.K."/>
            <person name="Lee B.W."/>
        </authorList>
    </citation>
    <scope>NUCLEOTIDE SEQUENCE [LARGE SCALE GENOMIC DNA]</scope>
    <source>
        <strain evidence="10 11">SA3-7</strain>
    </source>
</reference>
<comment type="similarity">
    <text evidence="1 8 9">Belongs to the universal ribosomal protein uS3 family.</text>
</comment>
<proteinExistence type="inferred from homology"/>
<dbReference type="PANTHER" id="PTHR11760:SF19">
    <property type="entry name" value="SMALL RIBOSOMAL SUBUNIT PROTEIN US3C"/>
    <property type="match status" value="1"/>
</dbReference>
<evidence type="ECO:0000256" key="3">
    <source>
        <dbReference type="ARBA" id="ARBA00022884"/>
    </source>
</evidence>
<gene>
    <name evidence="8 10" type="primary">rpsC</name>
    <name evidence="10" type="ORF">MgSA37_01034</name>
</gene>
<dbReference type="PROSITE" id="PS00548">
    <property type="entry name" value="RIBOSOMAL_S3"/>
    <property type="match status" value="1"/>
</dbReference>
<evidence type="ECO:0000256" key="2">
    <source>
        <dbReference type="ARBA" id="ARBA00022730"/>
    </source>
</evidence>
<dbReference type="InterPro" id="IPR057258">
    <property type="entry name" value="Ribosomal_uS3"/>
</dbReference>
<dbReference type="InterPro" id="IPR004044">
    <property type="entry name" value="KH_dom_type_2"/>
</dbReference>